<dbReference type="Pfam" id="PF13715">
    <property type="entry name" value="CarbopepD_reg_2"/>
    <property type="match status" value="1"/>
</dbReference>
<evidence type="ECO:0000259" key="10">
    <source>
        <dbReference type="Pfam" id="PF14905"/>
    </source>
</evidence>
<dbReference type="RefSeq" id="WP_248477136.1">
    <property type="nucleotide sequence ID" value="NZ_JALPRF010000002.1"/>
</dbReference>
<feature type="domain" description="Outer membrane protein beta-barrel" evidence="10">
    <location>
        <begin position="553"/>
        <end position="761"/>
    </location>
</feature>
<name>A0ABT0HK57_9BACT</name>
<dbReference type="SUPFAM" id="SSF56935">
    <property type="entry name" value="Porins"/>
    <property type="match status" value="1"/>
</dbReference>
<evidence type="ECO:0000256" key="3">
    <source>
        <dbReference type="ARBA" id="ARBA00022452"/>
    </source>
</evidence>
<keyword evidence="5" id="KW-0732">Signal</keyword>
<dbReference type="PROSITE" id="PS52016">
    <property type="entry name" value="TONB_DEPENDENT_REC_3"/>
    <property type="match status" value="1"/>
</dbReference>
<evidence type="ECO:0000256" key="2">
    <source>
        <dbReference type="ARBA" id="ARBA00022448"/>
    </source>
</evidence>
<keyword evidence="3 8" id="KW-1134">Transmembrane beta strand</keyword>
<dbReference type="PANTHER" id="PTHR30069">
    <property type="entry name" value="TONB-DEPENDENT OUTER MEMBRANE RECEPTOR"/>
    <property type="match status" value="1"/>
</dbReference>
<dbReference type="InterPro" id="IPR036942">
    <property type="entry name" value="Beta-barrel_TonB_sf"/>
</dbReference>
<comment type="similarity">
    <text evidence="8">Belongs to the TonB-dependent receptor family.</text>
</comment>
<protein>
    <submittedName>
        <fullName evidence="11">Carboxypeptidase-like regulatory domain-containing protein</fullName>
    </submittedName>
</protein>
<evidence type="ECO:0000256" key="4">
    <source>
        <dbReference type="ARBA" id="ARBA00022692"/>
    </source>
</evidence>
<dbReference type="EMBL" id="JALPRF010000002">
    <property type="protein sequence ID" value="MCK8492537.1"/>
    <property type="molecule type" value="Genomic_DNA"/>
</dbReference>
<keyword evidence="12" id="KW-1185">Reference proteome</keyword>
<dbReference type="Gene3D" id="2.170.130.10">
    <property type="entry name" value="TonB-dependent receptor, plug domain"/>
    <property type="match status" value="1"/>
</dbReference>
<evidence type="ECO:0000259" key="9">
    <source>
        <dbReference type="Pfam" id="PF07715"/>
    </source>
</evidence>
<evidence type="ECO:0000256" key="1">
    <source>
        <dbReference type="ARBA" id="ARBA00004571"/>
    </source>
</evidence>
<dbReference type="PANTHER" id="PTHR30069:SF29">
    <property type="entry name" value="HEMOGLOBIN AND HEMOGLOBIN-HAPTOGLOBIN-BINDING PROTEIN 1-RELATED"/>
    <property type="match status" value="1"/>
</dbReference>
<dbReference type="InterPro" id="IPR041700">
    <property type="entry name" value="OMP_b-brl_3"/>
</dbReference>
<reference evidence="11 12" key="1">
    <citation type="submission" date="2022-04" db="EMBL/GenBank/DDBJ databases">
        <title>Spirosoma sp. strain RP8 genome sequencing and assembly.</title>
        <authorList>
            <person name="Jung Y."/>
        </authorList>
    </citation>
    <scope>NUCLEOTIDE SEQUENCE [LARGE SCALE GENOMIC DNA]</scope>
    <source>
        <strain evidence="11 12">RP8</strain>
    </source>
</reference>
<evidence type="ECO:0000256" key="6">
    <source>
        <dbReference type="ARBA" id="ARBA00023136"/>
    </source>
</evidence>
<dbReference type="Pfam" id="PF14905">
    <property type="entry name" value="OMP_b-brl_3"/>
    <property type="match status" value="1"/>
</dbReference>
<dbReference type="Pfam" id="PF07715">
    <property type="entry name" value="Plug"/>
    <property type="match status" value="1"/>
</dbReference>
<sequence length="783" mass="87204">MMPLYRISGLLLLCFLLVPLLALAQTGQLAGRIVLADDKPAIQAHVTLKDTKQSAITDSAGRFSIHKLPERTYTVLVSSVGHHRHEETIAIKAGVTTELIVTLKPSSVDLGEVQVVGKSESSKLSAQPITVSSLDIKNVFERKSSVTDALDQVSGIRVRSTGAAGAPADISVNGLRGNSVRLYIDGIPIEFVAAGLNISQIPINSIKRVDVYKGVMPVDIGTDALGGGINVVTNQAQYNYLRASYRIGSFNTHQGGLVVGAVNRQKSAYINLTSSYDYSDNNFKMRAVDVESGQPITVRRFNDQYKSLYTRLTAGFMNRPWADDLQLGVTYADIYRAYQNGLAIGNVPFGEAHYKANNYTLSLKYEKSFNEKIALSSLTSYGRLDYVFTDTTKNIYSWTGKVIRRSNFGGESNNHAGPLFPHISTDGVVNRTTVAYALGNAGRLTLSNFYAWKKQTGYNPLIQEAEGEIDYLRRPQDLIKNITGLQYETNLFQNKLTAIVAGKLFHVNLQGIERLTNLPISLANTKPGGNVSLKYAISDQLFVRTSYENAMRIPDFVEVFGDNATIVSNLGIQPERSNNLNLGGAFTRYFGTKFLNVELNGFYRAQKNRIILNANSGFFARYENRQEVTVKGAELAVKASPLANLLATVNLTYQDIRIVKVADRTQEFMQGLRLPNEPIFFFNTELRYTFRNLPDDNNLGVFVFYNRINEFAHILTGAQYNQDNYIPAQNVLDVGASYKFLKKHLTASLNVQNVLNNELYDYYRVPRPGRNVNFQLIYELNNR</sequence>
<dbReference type="SUPFAM" id="SSF49452">
    <property type="entry name" value="Starch-binding domain-like"/>
    <property type="match status" value="1"/>
</dbReference>
<dbReference type="Proteomes" id="UP001202180">
    <property type="component" value="Unassembled WGS sequence"/>
</dbReference>
<dbReference type="InterPro" id="IPR037066">
    <property type="entry name" value="Plug_dom_sf"/>
</dbReference>
<dbReference type="InterPro" id="IPR012910">
    <property type="entry name" value="Plug_dom"/>
</dbReference>
<comment type="subcellular location">
    <subcellularLocation>
        <location evidence="1 8">Cell outer membrane</location>
        <topology evidence="1 8">Multi-pass membrane protein</topology>
    </subcellularLocation>
</comment>
<evidence type="ECO:0000256" key="8">
    <source>
        <dbReference type="PROSITE-ProRule" id="PRU01360"/>
    </source>
</evidence>
<dbReference type="InterPro" id="IPR013784">
    <property type="entry name" value="Carb-bd-like_fold"/>
</dbReference>
<organism evidence="11 12">
    <name type="scientific">Spirosoma liriopis</name>
    <dbReference type="NCBI Taxonomy" id="2937440"/>
    <lineage>
        <taxon>Bacteria</taxon>
        <taxon>Pseudomonadati</taxon>
        <taxon>Bacteroidota</taxon>
        <taxon>Cytophagia</taxon>
        <taxon>Cytophagales</taxon>
        <taxon>Cytophagaceae</taxon>
        <taxon>Spirosoma</taxon>
    </lineage>
</organism>
<keyword evidence="7 8" id="KW-0998">Cell outer membrane</keyword>
<keyword evidence="4 8" id="KW-0812">Transmembrane</keyword>
<dbReference type="Gene3D" id="2.60.40.1120">
    <property type="entry name" value="Carboxypeptidase-like, regulatory domain"/>
    <property type="match status" value="1"/>
</dbReference>
<keyword evidence="2 8" id="KW-0813">Transport</keyword>
<evidence type="ECO:0000256" key="5">
    <source>
        <dbReference type="ARBA" id="ARBA00022729"/>
    </source>
</evidence>
<comment type="caution">
    <text evidence="11">The sequence shown here is derived from an EMBL/GenBank/DDBJ whole genome shotgun (WGS) entry which is preliminary data.</text>
</comment>
<evidence type="ECO:0000256" key="7">
    <source>
        <dbReference type="ARBA" id="ARBA00023237"/>
    </source>
</evidence>
<gene>
    <name evidence="11" type="ORF">M0L20_11790</name>
</gene>
<dbReference type="InterPro" id="IPR039426">
    <property type="entry name" value="TonB-dep_rcpt-like"/>
</dbReference>
<feature type="domain" description="TonB-dependent receptor plug" evidence="9">
    <location>
        <begin position="127"/>
        <end position="227"/>
    </location>
</feature>
<evidence type="ECO:0000313" key="12">
    <source>
        <dbReference type="Proteomes" id="UP001202180"/>
    </source>
</evidence>
<accession>A0ABT0HK57</accession>
<keyword evidence="6 8" id="KW-0472">Membrane</keyword>
<dbReference type="Gene3D" id="2.40.170.20">
    <property type="entry name" value="TonB-dependent receptor, beta-barrel domain"/>
    <property type="match status" value="1"/>
</dbReference>
<evidence type="ECO:0000313" key="11">
    <source>
        <dbReference type="EMBL" id="MCK8492537.1"/>
    </source>
</evidence>
<proteinExistence type="inferred from homology"/>